<evidence type="ECO:0000256" key="2">
    <source>
        <dbReference type="SAM" id="Phobius"/>
    </source>
</evidence>
<feature type="transmembrane region" description="Helical" evidence="2">
    <location>
        <begin position="104"/>
        <end position="125"/>
    </location>
</feature>
<evidence type="ECO:0000313" key="4">
    <source>
        <dbReference type="Proteomes" id="UP001596443"/>
    </source>
</evidence>
<dbReference type="InterPro" id="IPR045782">
    <property type="entry name" value="TrbL_3"/>
</dbReference>
<feature type="transmembrane region" description="Helical" evidence="2">
    <location>
        <begin position="145"/>
        <end position="171"/>
    </location>
</feature>
<feature type="compositionally biased region" description="Basic and acidic residues" evidence="1">
    <location>
        <begin position="398"/>
        <end position="407"/>
    </location>
</feature>
<feature type="compositionally biased region" description="Basic and acidic residues" evidence="1">
    <location>
        <begin position="416"/>
        <end position="432"/>
    </location>
</feature>
<feature type="transmembrane region" description="Helical" evidence="2">
    <location>
        <begin position="178"/>
        <end position="195"/>
    </location>
</feature>
<protein>
    <submittedName>
        <fullName evidence="3">Uncharacterized protein</fullName>
    </submittedName>
</protein>
<keyword evidence="4" id="KW-1185">Reference proteome</keyword>
<name>A0ABD5TFB6_9EURY</name>
<feature type="transmembrane region" description="Helical" evidence="2">
    <location>
        <begin position="247"/>
        <end position="268"/>
    </location>
</feature>
<reference evidence="3 4" key="1">
    <citation type="journal article" date="2019" name="Int. J. Syst. Evol. Microbiol.">
        <title>The Global Catalogue of Microorganisms (GCM) 10K type strain sequencing project: providing services to taxonomists for standard genome sequencing and annotation.</title>
        <authorList>
            <consortium name="The Broad Institute Genomics Platform"/>
            <consortium name="The Broad Institute Genome Sequencing Center for Infectious Disease"/>
            <person name="Wu L."/>
            <person name="Ma J."/>
        </authorList>
    </citation>
    <scope>NUCLEOTIDE SEQUENCE [LARGE SCALE GENOMIC DNA]</scope>
    <source>
        <strain evidence="3 4">SYNS20</strain>
    </source>
</reference>
<comment type="caution">
    <text evidence="3">The sequence shown here is derived from an EMBL/GenBank/DDBJ whole genome shotgun (WGS) entry which is preliminary data.</text>
</comment>
<keyword evidence="2" id="KW-0472">Membrane</keyword>
<feature type="transmembrane region" description="Helical" evidence="2">
    <location>
        <begin position="66"/>
        <end position="92"/>
    </location>
</feature>
<feature type="region of interest" description="Disordered" evidence="1">
    <location>
        <begin position="286"/>
        <end position="432"/>
    </location>
</feature>
<feature type="compositionally biased region" description="Basic and acidic residues" evidence="1">
    <location>
        <begin position="352"/>
        <end position="389"/>
    </location>
</feature>
<dbReference type="AlphaFoldDB" id="A0ABD5TFB6"/>
<dbReference type="RefSeq" id="WP_284061314.1">
    <property type="nucleotide sequence ID" value="NZ_CP126158.1"/>
</dbReference>
<evidence type="ECO:0000313" key="3">
    <source>
        <dbReference type="EMBL" id="MFC6787132.1"/>
    </source>
</evidence>
<dbReference type="Pfam" id="PF19590">
    <property type="entry name" value="TrbL_3"/>
    <property type="match status" value="1"/>
</dbReference>
<dbReference type="Proteomes" id="UP001596443">
    <property type="component" value="Unassembled WGS sequence"/>
</dbReference>
<sequence length="432" mass="47849">MNSLIEVIIEALKQFIEDLLNEVPSVIESNVEAVIKTIVGTPRPDSVFTRPTNNAWPAMYDQYWEFIFPLALLLWGLSIGIVIFLESTSYLFSGYHRSKLKKRAFSGLLGILFWWWIAALSLRFMEALTGYLVPDISDITLFETLSFGTIGVLGVALSLSVNLTLFVLVGLVYFVREIVLYLFVLMMPILIALWVPGVGPFTLVSGFVRRLAGFYVPFLFMTVPVAILFRLGEILGDSVTLSPDGIGAWITALVIPVVAVASPFVLFWQAGALLFTADRTAQHVSAERARRRATQATTASQSGAHHGRNFLRGVRGDGAIARDGTREFGSGDSRANRAGMQLRSRTRKTKTKLADRVARPTRDDASNRDGGLRERVGRGRGDTRRDPLAPDRASGGENPERSFREETGSAPSRSRPKQDAPGRDDRDRRDRS</sequence>
<keyword evidence="2" id="KW-1133">Transmembrane helix</keyword>
<gene>
    <name evidence="3" type="ORF">ACFQFD_14340</name>
</gene>
<dbReference type="GeneID" id="81210242"/>
<proteinExistence type="predicted"/>
<keyword evidence="2" id="KW-0812">Transmembrane</keyword>
<feature type="transmembrane region" description="Helical" evidence="2">
    <location>
        <begin position="215"/>
        <end position="235"/>
    </location>
</feature>
<dbReference type="EMBL" id="JBHSWX010000012">
    <property type="protein sequence ID" value="MFC6787132.1"/>
    <property type="molecule type" value="Genomic_DNA"/>
</dbReference>
<evidence type="ECO:0000256" key="1">
    <source>
        <dbReference type="SAM" id="MobiDB-lite"/>
    </source>
</evidence>
<organism evidence="3 4">
    <name type="scientific">Halobaculum halobium</name>
    <dbReference type="NCBI Taxonomy" id="3032281"/>
    <lineage>
        <taxon>Archaea</taxon>
        <taxon>Methanobacteriati</taxon>
        <taxon>Methanobacteriota</taxon>
        <taxon>Stenosarchaea group</taxon>
        <taxon>Halobacteria</taxon>
        <taxon>Halobacteriales</taxon>
        <taxon>Haloferacaceae</taxon>
        <taxon>Halobaculum</taxon>
    </lineage>
</organism>
<accession>A0ABD5TFB6</accession>